<gene>
    <name evidence="7" type="ORF">SAMN02745225_01189</name>
</gene>
<feature type="region of interest" description="Disordered" evidence="5">
    <location>
        <begin position="985"/>
        <end position="1032"/>
    </location>
</feature>
<feature type="transmembrane region" description="Helical" evidence="6">
    <location>
        <begin position="275"/>
        <end position="292"/>
    </location>
</feature>
<organism evidence="7 8">
    <name type="scientific">Ferrithrix thermotolerans DSM 19514</name>
    <dbReference type="NCBI Taxonomy" id="1121881"/>
    <lineage>
        <taxon>Bacteria</taxon>
        <taxon>Bacillati</taxon>
        <taxon>Actinomycetota</taxon>
        <taxon>Acidimicrobiia</taxon>
        <taxon>Acidimicrobiales</taxon>
        <taxon>Acidimicrobiaceae</taxon>
        <taxon>Ferrithrix</taxon>
    </lineage>
</organism>
<dbReference type="OrthoDB" id="3734530at2"/>
<feature type="compositionally biased region" description="Basic and acidic residues" evidence="5">
    <location>
        <begin position="1006"/>
        <end position="1018"/>
    </location>
</feature>
<feature type="transmembrane region" description="Helical" evidence="6">
    <location>
        <begin position="458"/>
        <end position="481"/>
    </location>
</feature>
<keyword evidence="6" id="KW-0812">Transmembrane</keyword>
<name>A0A1M4V5F6_9ACTN</name>
<feature type="transmembrane region" description="Helical" evidence="6">
    <location>
        <begin position="398"/>
        <end position="416"/>
    </location>
</feature>
<dbReference type="PANTHER" id="PTHR43179:SF12">
    <property type="entry name" value="GALACTOFURANOSYLTRANSFERASE GLFT2"/>
    <property type="match status" value="1"/>
</dbReference>
<feature type="transmembrane region" description="Helical" evidence="6">
    <location>
        <begin position="690"/>
        <end position="708"/>
    </location>
</feature>
<feature type="compositionally biased region" description="Gly residues" evidence="5">
    <location>
        <begin position="1021"/>
        <end position="1032"/>
    </location>
</feature>
<sequence length="1032" mass="110682">MSQAPRVSAVVVACDPGDYLKECLVSLRDCGYPNLEIIVVDNSSVTSVAEMVEEIVPGAHLIRIEKRVGYSEAANRGALAASESAYILMMHDDAALLPDAIPAMLEVAFAKNAAVVTPKIMVWDSPSQILQIGANVDRTGSLAPRIDVGDLDQGQYDSIDEVAIAPGGVQLIRTDLFQSLGGFDEELQLFGEDVDFCVRAAQVGAKVYCAPRAKARHLVVSTFFRPHRSFTSRFREEEGLHRVGSGHLRRMLNTRRAQLRIILKSTSGLSQVRSVLTYLAVSVVETLFYLLTGRVRLAVVPFDAVGWNISRLGQISDERKKLRRLRGQVRPAEIDYIAVSSRFRAFLVARRSIKKMVGEGKIPRVDLVEYGVDEEERLSVLSEKTSGSRIAVDRASSVILVLGVLAVLLPSIPVIFGHPPLIGSMAPFPPPATLISSFFSGRYDSVVVAPSVAPTADLILGALGFVFFGAMGVLHQFLLVVAEMAGLFGMYALASKVATRSASKIVTGIYGVLPLLAQLVHQGSYFGILAFGAVPTLLALHARAADSVRLSRRMMRRLILETALFSSLVAAIVPVVFLGYVLTVAVFLAVSYITGDRGRARRSGFVLLIVSSLTLVLNLPWSMSFFYMPVGVSRLFGPSFVSSISYLSVLSFNLGQGYSVPSLYVLVLIFVVAGLAFSKAAKQAQIGRRTTVALTVTFIGFAAVRGLFGTTPIPLWTLTLFAASFLMTAMAVTIDALADDLPKFNFGLRHFLAGFASIALVVAVLAGVFQVARPRFDMPTTGFDGASSFMSGLPKGQSVLWLGSPEILPVGGWKIADGLSAALVSSSSPSFTALYPPPNFGQAEKVISALRSALVGHGVLLGHVLEASGVRYVVLPQPNSQIGSFEGTPLDMVLGRQIDMKQLLIDPTVVMYEVTGTPVSYAAKESFVIDMLRLVGIGIEFLVLALILYGLLRRKSWVMTLTFEEFLRRLKLGRFSTSGAALGGEESAAQGVSNESPTVLAASRARKGEVAPSEKDASKINGGGSGGSSDKA</sequence>
<dbReference type="Pfam" id="PF13641">
    <property type="entry name" value="Glyco_tranf_2_3"/>
    <property type="match status" value="1"/>
</dbReference>
<dbReference type="EMBL" id="FQUL01000014">
    <property type="protein sequence ID" value="SHE64137.1"/>
    <property type="molecule type" value="Genomic_DNA"/>
</dbReference>
<dbReference type="PANTHER" id="PTHR43179">
    <property type="entry name" value="RHAMNOSYLTRANSFERASE WBBL"/>
    <property type="match status" value="1"/>
</dbReference>
<keyword evidence="6" id="KW-0472">Membrane</keyword>
<evidence type="ECO:0000256" key="3">
    <source>
        <dbReference type="ARBA" id="ARBA00022676"/>
    </source>
</evidence>
<evidence type="ECO:0000256" key="4">
    <source>
        <dbReference type="ARBA" id="ARBA00022679"/>
    </source>
</evidence>
<protein>
    <submittedName>
        <fullName evidence="7">Glycosyltransferase, GT2 family</fullName>
    </submittedName>
</protein>
<evidence type="ECO:0000256" key="5">
    <source>
        <dbReference type="SAM" id="MobiDB-lite"/>
    </source>
</evidence>
<comment type="pathway">
    <text evidence="1">Cell wall biogenesis; cell wall polysaccharide biosynthesis.</text>
</comment>
<feature type="transmembrane region" description="Helical" evidence="6">
    <location>
        <begin position="525"/>
        <end position="542"/>
    </location>
</feature>
<keyword evidence="4 7" id="KW-0808">Transferase</keyword>
<keyword evidence="6" id="KW-1133">Transmembrane helix</keyword>
<dbReference type="AlphaFoldDB" id="A0A1M4V5F6"/>
<feature type="transmembrane region" description="Helical" evidence="6">
    <location>
        <begin position="931"/>
        <end position="952"/>
    </location>
</feature>
<dbReference type="Proteomes" id="UP000184295">
    <property type="component" value="Unassembled WGS sequence"/>
</dbReference>
<dbReference type="Gene3D" id="3.90.550.10">
    <property type="entry name" value="Spore Coat Polysaccharide Biosynthesis Protein SpsA, Chain A"/>
    <property type="match status" value="1"/>
</dbReference>
<evidence type="ECO:0000256" key="1">
    <source>
        <dbReference type="ARBA" id="ARBA00004776"/>
    </source>
</evidence>
<evidence type="ECO:0000313" key="8">
    <source>
        <dbReference type="Proteomes" id="UP000184295"/>
    </source>
</evidence>
<keyword evidence="8" id="KW-1185">Reference proteome</keyword>
<dbReference type="InterPro" id="IPR029044">
    <property type="entry name" value="Nucleotide-diphossugar_trans"/>
</dbReference>
<reference evidence="8" key="1">
    <citation type="submission" date="2016-11" db="EMBL/GenBank/DDBJ databases">
        <authorList>
            <person name="Varghese N."/>
            <person name="Submissions S."/>
        </authorList>
    </citation>
    <scope>NUCLEOTIDE SEQUENCE [LARGE SCALE GENOMIC DNA]</scope>
    <source>
        <strain evidence="8">DSM 19514</strain>
    </source>
</reference>
<evidence type="ECO:0000256" key="2">
    <source>
        <dbReference type="ARBA" id="ARBA00006739"/>
    </source>
</evidence>
<accession>A0A1M4V5F6</accession>
<feature type="transmembrane region" description="Helical" evidence="6">
    <location>
        <begin position="563"/>
        <end position="593"/>
    </location>
</feature>
<dbReference type="SUPFAM" id="SSF53448">
    <property type="entry name" value="Nucleotide-diphospho-sugar transferases"/>
    <property type="match status" value="1"/>
</dbReference>
<evidence type="ECO:0000256" key="6">
    <source>
        <dbReference type="SAM" id="Phobius"/>
    </source>
</evidence>
<feature type="transmembrane region" description="Helical" evidence="6">
    <location>
        <begin position="658"/>
        <end position="678"/>
    </location>
</feature>
<dbReference type="GO" id="GO:0016757">
    <property type="term" value="F:glycosyltransferase activity"/>
    <property type="evidence" value="ECO:0007669"/>
    <property type="project" value="UniProtKB-KW"/>
</dbReference>
<proteinExistence type="inferred from homology"/>
<keyword evidence="3" id="KW-0328">Glycosyltransferase</keyword>
<comment type="similarity">
    <text evidence="2">Belongs to the glycosyltransferase 2 family.</text>
</comment>
<feature type="transmembrane region" description="Helical" evidence="6">
    <location>
        <begin position="714"/>
        <end position="738"/>
    </location>
</feature>
<feature type="transmembrane region" description="Helical" evidence="6">
    <location>
        <begin position="605"/>
        <end position="628"/>
    </location>
</feature>
<dbReference type="STRING" id="1121881.SAMN02745225_01189"/>
<evidence type="ECO:0000313" key="7">
    <source>
        <dbReference type="EMBL" id="SHE64137.1"/>
    </source>
</evidence>
<dbReference type="RefSeq" id="WP_072789938.1">
    <property type="nucleotide sequence ID" value="NZ_FQUL01000014.1"/>
</dbReference>
<feature type="transmembrane region" description="Helical" evidence="6">
    <location>
        <begin position="750"/>
        <end position="772"/>
    </location>
</feature>